<dbReference type="InterPro" id="IPR032675">
    <property type="entry name" value="LRR_dom_sf"/>
</dbReference>
<dbReference type="Gramene" id="TraesCS1A03G0153700.1">
    <property type="protein sequence ID" value="TraesCS1A03G0153700.1.CDS"/>
    <property type="gene ID" value="TraesCS1A03G0153700"/>
</dbReference>
<dbReference type="InterPro" id="IPR055411">
    <property type="entry name" value="LRR_FXL15/At3g58940/PEG3-like"/>
</dbReference>
<dbReference type="OrthoDB" id="639433at2759"/>
<organism evidence="3">
    <name type="scientific">Triticum aestivum</name>
    <name type="common">Wheat</name>
    <dbReference type="NCBI Taxonomy" id="4565"/>
    <lineage>
        <taxon>Eukaryota</taxon>
        <taxon>Viridiplantae</taxon>
        <taxon>Streptophyta</taxon>
        <taxon>Embryophyta</taxon>
        <taxon>Tracheophyta</taxon>
        <taxon>Spermatophyta</taxon>
        <taxon>Magnoliopsida</taxon>
        <taxon>Liliopsida</taxon>
        <taxon>Poales</taxon>
        <taxon>Poaceae</taxon>
        <taxon>BOP clade</taxon>
        <taxon>Pooideae</taxon>
        <taxon>Triticodae</taxon>
        <taxon>Triticeae</taxon>
        <taxon>Triticinae</taxon>
        <taxon>Triticum</taxon>
    </lineage>
</organism>
<dbReference type="InterPro" id="IPR053781">
    <property type="entry name" value="F-box_AtFBL13-like"/>
</dbReference>
<accession>A0A3B5XUX0</accession>
<name>A0A3B5XUX0_WHEAT</name>
<dbReference type="Gramene" id="TraesCS1A02G063300.1">
    <property type="protein sequence ID" value="TraesCS1A02G063300.1"/>
    <property type="gene ID" value="TraesCS1A02G063300"/>
</dbReference>
<dbReference type="CDD" id="cd22160">
    <property type="entry name" value="F-box_AtFBL13-like"/>
    <property type="match status" value="1"/>
</dbReference>
<dbReference type="Pfam" id="PF00646">
    <property type="entry name" value="F-box"/>
    <property type="match status" value="1"/>
</dbReference>
<dbReference type="Pfam" id="PF24758">
    <property type="entry name" value="LRR_At5g56370"/>
    <property type="match status" value="1"/>
</dbReference>
<dbReference type="EnsemblPlants" id="TraesCS1A02G063300.1">
    <property type="protein sequence ID" value="TraesCS1A02G063300.1"/>
    <property type="gene ID" value="TraesCS1A02G063300"/>
</dbReference>
<evidence type="ECO:0000259" key="2">
    <source>
        <dbReference type="SMART" id="SM00579"/>
    </source>
</evidence>
<dbReference type="SUPFAM" id="SSF81383">
    <property type="entry name" value="F-box domain"/>
    <property type="match status" value="1"/>
</dbReference>
<feature type="region of interest" description="Disordered" evidence="1">
    <location>
        <begin position="1"/>
        <end position="33"/>
    </location>
</feature>
<dbReference type="STRING" id="4565.A0A3B5XUX0"/>
<dbReference type="Pfam" id="PF08387">
    <property type="entry name" value="FBD"/>
    <property type="match status" value="1"/>
</dbReference>
<dbReference type="InterPro" id="IPR001810">
    <property type="entry name" value="F-box_dom"/>
</dbReference>
<dbReference type="RefSeq" id="XP_044457137.1">
    <property type="nucleotide sequence ID" value="XM_044601202.1"/>
</dbReference>
<proteinExistence type="predicted"/>
<dbReference type="InterPro" id="IPR036047">
    <property type="entry name" value="F-box-like_dom_sf"/>
</dbReference>
<evidence type="ECO:0000313" key="3">
    <source>
        <dbReference type="EnsemblPlants" id="TraesCS1A02G063300.1"/>
    </source>
</evidence>
<evidence type="ECO:0000313" key="4">
    <source>
        <dbReference type="Proteomes" id="UP000019116"/>
    </source>
</evidence>
<gene>
    <name evidence="3" type="primary">LOC123188921</name>
</gene>
<dbReference type="PANTHER" id="PTHR32141:SF45">
    <property type="entry name" value="OS07G0285200 PROTEIN"/>
    <property type="match status" value="1"/>
</dbReference>
<feature type="domain" description="FBD" evidence="2">
    <location>
        <begin position="375"/>
        <end position="449"/>
    </location>
</feature>
<dbReference type="InterPro" id="IPR006566">
    <property type="entry name" value="FBD"/>
</dbReference>
<protein>
    <recommendedName>
        <fullName evidence="2">FBD domain-containing protein</fullName>
    </recommendedName>
</protein>
<dbReference type="OMA" id="EINFAVC"/>
<dbReference type="KEGG" id="taes:123188921"/>
<sequence>MTAAKTKRRMPDGTAGRRPRKRARDLPSPSHGDLISDLPDAILGSIISLLPTKDGARTQAISRRWCPLWRSAPLNLDAHDICLNKFKLSSIVSSILRDHPGPARRFSFNHIRLHKPKKKLAEDAAQIESWFFSSCLHNLQELDISFEFWGGLHASVNHYQLPLPSMIRLAPTLLVARIGMCKLPSDIAAPSLNFPLLRKLTLWLVSISEEAMDVLLSACHVLEALFLQDIHDVGCLHISLPTLRIISFSATLLGREELVVDDVPRLERLLCQGVDGETIQVNKAPKLKVLGPLSPHVSKIKIANLVFQGRIRPSLGHSICTMNILALKFSGPDLNAVLGVLNCFPCLEKLYVIWDKYLKAKMKNLYQYDPLNPVKCLESHLKVLVLKNYTGGEEEVGFAKFFVLNARVVKEINFAVCDTIAIDKNWMTDQLRLLQVEARASPDARLKFRSGYSRWQTNYVNSSDLSIADPFS</sequence>
<dbReference type="Proteomes" id="UP000019116">
    <property type="component" value="Chromosome 1A"/>
</dbReference>
<keyword evidence="4" id="KW-1185">Reference proteome</keyword>
<dbReference type="GeneID" id="123188921"/>
<dbReference type="Gene3D" id="3.80.10.10">
    <property type="entry name" value="Ribonuclease Inhibitor"/>
    <property type="match status" value="1"/>
</dbReference>
<reference evidence="3" key="1">
    <citation type="submission" date="2018-08" db="EMBL/GenBank/DDBJ databases">
        <authorList>
            <person name="Rossello M."/>
        </authorList>
    </citation>
    <scope>NUCLEOTIDE SEQUENCE [LARGE SCALE GENOMIC DNA]</scope>
    <source>
        <strain evidence="3">cv. Chinese Spring</strain>
    </source>
</reference>
<dbReference type="SUPFAM" id="SSF52047">
    <property type="entry name" value="RNI-like"/>
    <property type="match status" value="1"/>
</dbReference>
<reference evidence="3" key="2">
    <citation type="submission" date="2018-10" db="UniProtKB">
        <authorList>
            <consortium name="EnsemblPlants"/>
        </authorList>
    </citation>
    <scope>IDENTIFICATION</scope>
</reference>
<evidence type="ECO:0000256" key="1">
    <source>
        <dbReference type="SAM" id="MobiDB-lite"/>
    </source>
</evidence>
<dbReference type="SMART" id="SM00579">
    <property type="entry name" value="FBD"/>
    <property type="match status" value="1"/>
</dbReference>
<dbReference type="AlphaFoldDB" id="A0A3B5XUX0"/>
<dbReference type="PANTHER" id="PTHR32141">
    <property type="match status" value="1"/>
</dbReference>
<dbReference type="InterPro" id="IPR055302">
    <property type="entry name" value="F-box_dom-containing"/>
</dbReference>